<evidence type="ECO:0000313" key="6">
    <source>
        <dbReference type="Proteomes" id="UP000232722"/>
    </source>
</evidence>
<gene>
    <name evidence="5" type="ORF">RhiirA5_414716</name>
</gene>
<dbReference type="VEuPathDB" id="FungiDB:FUN_016310"/>
<dbReference type="InterPro" id="IPR004088">
    <property type="entry name" value="KH_dom_type_1"/>
</dbReference>
<evidence type="ECO:0000256" key="2">
    <source>
        <dbReference type="SAM" id="Coils"/>
    </source>
</evidence>
<feature type="coiled-coil region" evidence="2">
    <location>
        <begin position="87"/>
        <end position="116"/>
    </location>
</feature>
<keyword evidence="3" id="KW-1133">Transmembrane helix</keyword>
<dbReference type="SUPFAM" id="SSF54791">
    <property type="entry name" value="Eukaryotic type KH-domain (KH-domain type I)"/>
    <property type="match status" value="1"/>
</dbReference>
<keyword evidence="2" id="KW-0175">Coiled coil</keyword>
<dbReference type="Pfam" id="PF00013">
    <property type="entry name" value="KH_1"/>
    <property type="match status" value="1"/>
</dbReference>
<name>A0A2N0PTL0_9GLOM</name>
<dbReference type="Proteomes" id="UP000232722">
    <property type="component" value="Unassembled WGS sequence"/>
</dbReference>
<evidence type="ECO:0000256" key="1">
    <source>
        <dbReference type="PROSITE-ProRule" id="PRU00117"/>
    </source>
</evidence>
<reference evidence="5 6" key="2">
    <citation type="submission" date="2017-09" db="EMBL/GenBank/DDBJ databases">
        <title>Extensive intraspecific genome diversity in a model arbuscular mycorrhizal fungus.</title>
        <authorList>
            <person name="Chen E.C."/>
            <person name="Morin E."/>
            <person name="Beaudet D."/>
            <person name="Noel J."/>
            <person name="Ndikumana S."/>
            <person name="Charron P."/>
            <person name="St-Onge C."/>
            <person name="Giorgi J."/>
            <person name="Grigoriev I.V."/>
            <person name="Roux C."/>
            <person name="Martin F.M."/>
            <person name="Corradi N."/>
        </authorList>
    </citation>
    <scope>NUCLEOTIDE SEQUENCE [LARGE SCALE GENOMIC DNA]</scope>
    <source>
        <strain evidence="5 6">A5</strain>
    </source>
</reference>
<dbReference type="Gene3D" id="3.30.1370.10">
    <property type="entry name" value="K Homology domain, type 1"/>
    <property type="match status" value="1"/>
</dbReference>
<sequence>MAKEMQNSIRYSTVLTIFEIPDHVEIGKLIGRKGRNLKSIEKGTGTHIYIYKEISPRQIEIKINNDNKDRGENISTGERINKAICQIDKLLEDIEIRNQRKDNEKEEENVKIADNDTNHQDATVTTITTVATPKNHKDNDLKEKIKRFKQKNIPYDQNTTNKIFQECMDLLIFYLIIFLSNIRFYIFSKEDAKRNSPVNQEQNLLINKPILNKELKVRYKDYGLCKECKQPKITCGWCQCKFQQN</sequence>
<dbReference type="VEuPathDB" id="FungiDB:RhiirFUN_013027"/>
<evidence type="ECO:0000313" key="5">
    <source>
        <dbReference type="EMBL" id="PKC10151.1"/>
    </source>
</evidence>
<feature type="transmembrane region" description="Helical" evidence="3">
    <location>
        <begin position="170"/>
        <end position="187"/>
    </location>
</feature>
<dbReference type="AlphaFoldDB" id="A0A2N0PTL0"/>
<dbReference type="PROSITE" id="PS50084">
    <property type="entry name" value="KH_TYPE_1"/>
    <property type="match status" value="1"/>
</dbReference>
<accession>A0A2N0PTL0</accession>
<protein>
    <recommendedName>
        <fullName evidence="4">K Homology domain-containing protein</fullName>
    </recommendedName>
</protein>
<keyword evidence="1" id="KW-0694">RNA-binding</keyword>
<reference evidence="5 6" key="1">
    <citation type="submission" date="2016-04" db="EMBL/GenBank/DDBJ databases">
        <title>Genome analyses suggest a sexual origin of heterokaryosis in a supposedly ancient asexual fungus.</title>
        <authorList>
            <person name="Ropars J."/>
            <person name="Sedzielewska K."/>
            <person name="Noel J."/>
            <person name="Charron P."/>
            <person name="Farinelli L."/>
            <person name="Marton T."/>
            <person name="Kruger M."/>
            <person name="Pelin A."/>
            <person name="Brachmann A."/>
            <person name="Corradi N."/>
        </authorList>
    </citation>
    <scope>NUCLEOTIDE SEQUENCE [LARGE SCALE GENOMIC DNA]</scope>
    <source>
        <strain evidence="5 6">A5</strain>
    </source>
</reference>
<dbReference type="EMBL" id="LLXJ01000403">
    <property type="protein sequence ID" value="PKC10151.1"/>
    <property type="molecule type" value="Genomic_DNA"/>
</dbReference>
<feature type="domain" description="K Homology" evidence="4">
    <location>
        <begin position="18"/>
        <end position="61"/>
    </location>
</feature>
<dbReference type="VEuPathDB" id="FungiDB:RhiirA1_467218"/>
<dbReference type="InterPro" id="IPR036612">
    <property type="entry name" value="KH_dom_type_1_sf"/>
</dbReference>
<proteinExistence type="predicted"/>
<evidence type="ECO:0000256" key="3">
    <source>
        <dbReference type="SAM" id="Phobius"/>
    </source>
</evidence>
<evidence type="ECO:0000259" key="4">
    <source>
        <dbReference type="Pfam" id="PF00013"/>
    </source>
</evidence>
<organism evidence="5 6">
    <name type="scientific">Rhizophagus irregularis</name>
    <dbReference type="NCBI Taxonomy" id="588596"/>
    <lineage>
        <taxon>Eukaryota</taxon>
        <taxon>Fungi</taxon>
        <taxon>Fungi incertae sedis</taxon>
        <taxon>Mucoromycota</taxon>
        <taxon>Glomeromycotina</taxon>
        <taxon>Glomeromycetes</taxon>
        <taxon>Glomerales</taxon>
        <taxon>Glomeraceae</taxon>
        <taxon>Rhizophagus</taxon>
    </lineage>
</organism>
<keyword evidence="3" id="KW-0472">Membrane</keyword>
<dbReference type="GO" id="GO:0003723">
    <property type="term" value="F:RNA binding"/>
    <property type="evidence" value="ECO:0007669"/>
    <property type="project" value="UniProtKB-UniRule"/>
</dbReference>
<keyword evidence="3" id="KW-0812">Transmembrane</keyword>
<comment type="caution">
    <text evidence="5">The sequence shown here is derived from an EMBL/GenBank/DDBJ whole genome shotgun (WGS) entry which is preliminary data.</text>
</comment>